<accession>A0A7C3I1G3</accession>
<feature type="transmembrane region" description="Helical" evidence="1">
    <location>
        <begin position="7"/>
        <end position="29"/>
    </location>
</feature>
<dbReference type="SUPFAM" id="SSF141322">
    <property type="entry name" value="NfeD domain-like"/>
    <property type="match status" value="1"/>
</dbReference>
<feature type="transmembrane region" description="Helical" evidence="1">
    <location>
        <begin position="49"/>
        <end position="70"/>
    </location>
</feature>
<keyword evidence="1" id="KW-1133">Transmembrane helix</keyword>
<dbReference type="PANTHER" id="PTHR33507">
    <property type="entry name" value="INNER MEMBRANE PROTEIN YBBJ"/>
    <property type="match status" value="1"/>
</dbReference>
<gene>
    <name evidence="2" type="ORF">ENS59_08000</name>
</gene>
<dbReference type="InterPro" id="IPR052165">
    <property type="entry name" value="Membrane_assoc_protease"/>
</dbReference>
<dbReference type="InterPro" id="IPR012340">
    <property type="entry name" value="NA-bd_OB-fold"/>
</dbReference>
<dbReference type="GO" id="GO:0005886">
    <property type="term" value="C:plasma membrane"/>
    <property type="evidence" value="ECO:0007669"/>
    <property type="project" value="TreeGrafter"/>
</dbReference>
<dbReference type="EMBL" id="DSVL01000247">
    <property type="protein sequence ID" value="HFH29440.1"/>
    <property type="molecule type" value="Genomic_DNA"/>
</dbReference>
<dbReference type="AlphaFoldDB" id="A0A7C3I1G3"/>
<evidence type="ECO:0000256" key="1">
    <source>
        <dbReference type="SAM" id="Phobius"/>
    </source>
</evidence>
<reference evidence="2" key="1">
    <citation type="journal article" date="2020" name="mSystems">
        <title>Genome- and Community-Level Interaction Insights into Carbon Utilization and Element Cycling Functions of Hydrothermarchaeota in Hydrothermal Sediment.</title>
        <authorList>
            <person name="Zhou Z."/>
            <person name="Liu Y."/>
            <person name="Xu W."/>
            <person name="Pan J."/>
            <person name="Luo Z.H."/>
            <person name="Li M."/>
        </authorList>
    </citation>
    <scope>NUCLEOTIDE SEQUENCE [LARGE SCALE GENOMIC DNA]</scope>
    <source>
        <strain evidence="2">SpSt-503</strain>
    </source>
</reference>
<dbReference type="Gene3D" id="2.40.50.140">
    <property type="entry name" value="Nucleic acid-binding proteins"/>
    <property type="match status" value="1"/>
</dbReference>
<dbReference type="PANTHER" id="PTHR33507:SF3">
    <property type="entry name" value="INNER MEMBRANE PROTEIN YBBJ"/>
    <property type="match status" value="1"/>
</dbReference>
<sequence length="154" mass="17335">MSPLIWLAIGIVIMALEAIVPGFILFWFGVAGVVTGLVTWLGLVPALEWQILIFFLFSAVLLILWFAFFARRFTHTSPRDVTIIGYRGKVIRAVKPMQVGEVELYDSLNGLKRWKAVADVPLEVDTEIEVIETSGIKLKVQPVAETMYEKKPED</sequence>
<proteinExistence type="predicted"/>
<keyword evidence="1" id="KW-0472">Membrane</keyword>
<comment type="caution">
    <text evidence="2">The sequence shown here is derived from an EMBL/GenBank/DDBJ whole genome shotgun (WGS) entry which is preliminary data.</text>
</comment>
<organism evidence="2">
    <name type="scientific">Gracilinema caldarium</name>
    <dbReference type="NCBI Taxonomy" id="215591"/>
    <lineage>
        <taxon>Bacteria</taxon>
        <taxon>Pseudomonadati</taxon>
        <taxon>Spirochaetota</taxon>
        <taxon>Spirochaetia</taxon>
        <taxon>Spirochaetales</taxon>
        <taxon>Breznakiellaceae</taxon>
        <taxon>Gracilinema</taxon>
    </lineage>
</organism>
<keyword evidence="1" id="KW-0812">Transmembrane</keyword>
<name>A0A7C3I1G3_9SPIR</name>
<evidence type="ECO:0000313" key="2">
    <source>
        <dbReference type="EMBL" id="HFH29440.1"/>
    </source>
</evidence>
<protein>
    <submittedName>
        <fullName evidence="2">NfeD family protein</fullName>
    </submittedName>
</protein>